<accession>A0ACC0BZJ1</accession>
<evidence type="ECO:0000313" key="2">
    <source>
        <dbReference type="Proteomes" id="UP001060085"/>
    </source>
</evidence>
<dbReference type="Proteomes" id="UP001060085">
    <property type="component" value="Linkage Group LG02"/>
</dbReference>
<gene>
    <name evidence="1" type="ORF">M9H77_08916</name>
</gene>
<proteinExistence type="predicted"/>
<keyword evidence="2" id="KW-1185">Reference proteome</keyword>
<name>A0ACC0BZJ1_CATRO</name>
<sequence length="124" mass="14150">MLVVNNRTESCNLCLETLQVSVKAAAGAERRTATECSSGEERRRIPQANQWPREKQLSISLSASPFLSHPATRTVPQWLTGTDQRRKSPEGSRRNRTDRLFERREREDRRSERVVEAAAVIGIF</sequence>
<evidence type="ECO:0000313" key="1">
    <source>
        <dbReference type="EMBL" id="KAI5677966.1"/>
    </source>
</evidence>
<protein>
    <submittedName>
        <fullName evidence="1">Uncharacterized protein</fullName>
    </submittedName>
</protein>
<reference evidence="2" key="1">
    <citation type="journal article" date="2023" name="Nat. Plants">
        <title>Single-cell RNA sequencing provides a high-resolution roadmap for understanding the multicellular compartmentation of specialized metabolism.</title>
        <authorList>
            <person name="Sun S."/>
            <person name="Shen X."/>
            <person name="Li Y."/>
            <person name="Li Y."/>
            <person name="Wang S."/>
            <person name="Li R."/>
            <person name="Zhang H."/>
            <person name="Shen G."/>
            <person name="Guo B."/>
            <person name="Wei J."/>
            <person name="Xu J."/>
            <person name="St-Pierre B."/>
            <person name="Chen S."/>
            <person name="Sun C."/>
        </authorList>
    </citation>
    <scope>NUCLEOTIDE SEQUENCE [LARGE SCALE GENOMIC DNA]</scope>
</reference>
<organism evidence="1 2">
    <name type="scientific">Catharanthus roseus</name>
    <name type="common">Madagascar periwinkle</name>
    <name type="synonym">Vinca rosea</name>
    <dbReference type="NCBI Taxonomy" id="4058"/>
    <lineage>
        <taxon>Eukaryota</taxon>
        <taxon>Viridiplantae</taxon>
        <taxon>Streptophyta</taxon>
        <taxon>Embryophyta</taxon>
        <taxon>Tracheophyta</taxon>
        <taxon>Spermatophyta</taxon>
        <taxon>Magnoliopsida</taxon>
        <taxon>eudicotyledons</taxon>
        <taxon>Gunneridae</taxon>
        <taxon>Pentapetalae</taxon>
        <taxon>asterids</taxon>
        <taxon>lamiids</taxon>
        <taxon>Gentianales</taxon>
        <taxon>Apocynaceae</taxon>
        <taxon>Rauvolfioideae</taxon>
        <taxon>Vinceae</taxon>
        <taxon>Catharanthinae</taxon>
        <taxon>Catharanthus</taxon>
    </lineage>
</organism>
<comment type="caution">
    <text evidence="1">The sequence shown here is derived from an EMBL/GenBank/DDBJ whole genome shotgun (WGS) entry which is preliminary data.</text>
</comment>
<dbReference type="EMBL" id="CM044702">
    <property type="protein sequence ID" value="KAI5677966.1"/>
    <property type="molecule type" value="Genomic_DNA"/>
</dbReference>